<dbReference type="AlphaFoldDB" id="E6PGE6"/>
<sequence length="162" mass="18159">MIALSSSSQPFVRYGSLAVERSLNRNYEEAKRYLSADAVERGLFARLEGSQSRDFTLRADTRNNDRFDPNDDTIWWDPTSALRTTTGGTQSPALGLGHEIDHAVERPAREMQLAARCAGRYDTAEEERVIRGSETHAARTLGEATRRNHEGSCFRVATPTER</sequence>
<accession>E6PGE6</accession>
<proteinExistence type="predicted"/>
<organism evidence="1">
    <name type="scientific">mine drainage metagenome</name>
    <dbReference type="NCBI Taxonomy" id="410659"/>
    <lineage>
        <taxon>unclassified sequences</taxon>
        <taxon>metagenomes</taxon>
        <taxon>ecological metagenomes</taxon>
    </lineage>
</organism>
<name>E6PGE6_9ZZZZ</name>
<reference evidence="1" key="1">
    <citation type="submission" date="2009-10" db="EMBL/GenBank/DDBJ databases">
        <title>Diversity of trophic interactions inside an arsenic-rich microbial ecosystem.</title>
        <authorList>
            <person name="Bertin P.N."/>
            <person name="Heinrich-Salmeron A."/>
            <person name="Pelletier E."/>
            <person name="Goulhen-Chollet F."/>
            <person name="Arsene-Ploetze F."/>
            <person name="Gallien S."/>
            <person name="Calteau A."/>
            <person name="Vallenet D."/>
            <person name="Casiot C."/>
            <person name="Chane-Woon-Ming B."/>
            <person name="Giloteaux L."/>
            <person name="Barakat M."/>
            <person name="Bonnefoy V."/>
            <person name="Bruneel O."/>
            <person name="Chandler M."/>
            <person name="Cleiss J."/>
            <person name="Duran R."/>
            <person name="Elbaz-Poulichet F."/>
            <person name="Fonknechten N."/>
            <person name="Lauga B."/>
            <person name="Mornico D."/>
            <person name="Ortet P."/>
            <person name="Schaeffer C."/>
            <person name="Siguier P."/>
            <person name="Alexander Thil Smith A."/>
            <person name="Van Dorsselaer A."/>
            <person name="Weissenbach J."/>
            <person name="Medigue C."/>
            <person name="Le Paslier D."/>
        </authorList>
    </citation>
    <scope>NUCLEOTIDE SEQUENCE</scope>
</reference>
<gene>
    <name evidence="1" type="ORF">CARN1_2604</name>
</gene>
<protein>
    <submittedName>
        <fullName evidence="1">Uncharacterized protein</fullName>
    </submittedName>
</protein>
<comment type="caution">
    <text evidence="1">The sequence shown here is derived from an EMBL/GenBank/DDBJ whole genome shotgun (WGS) entry which is preliminary data.</text>
</comment>
<evidence type="ECO:0000313" key="1">
    <source>
        <dbReference type="EMBL" id="CBH75534.1"/>
    </source>
</evidence>
<dbReference type="EMBL" id="CABL01000011">
    <property type="protein sequence ID" value="CBH75534.1"/>
    <property type="molecule type" value="Genomic_DNA"/>
</dbReference>